<comment type="caution">
    <text evidence="5">The sequence shown here is derived from an EMBL/GenBank/DDBJ whole genome shotgun (WGS) entry which is preliminary data.</text>
</comment>
<evidence type="ECO:0000313" key="6">
    <source>
        <dbReference type="Proteomes" id="UP001575105"/>
    </source>
</evidence>
<accession>A0ABV4U5X8</accession>
<sequence>MQNPPVSTKLTLMAAIVGCLLLATTLRADAPQHPAVLIDFDATWKYHDGNEDLGTAWKTPDYNDRDWKAGPALLGYDTRGRQDRWPEPGLQTELQENLVTYYFRKSFDFGGSLEGVQLQLDQIIDDAAVYYLNGEEIGRSELMPEGEVGFGTQATRYTNPSVEQDVFDIDSSHLREGRNVLAVMVANNTARSSDICFGARLQVVKDVQTPAALYLTWQRDPTTTMTIQWHTEQLHDEVTIEYGPAGSDELSRTDGDTRPMPHSDRHIQTVELTDLEPGSDYRFRIYRSGDGNSSSFYTFRTMPAEADRPIRIAVGGDTRHSQARMEQTNRVAASLDPDFIVWGGDLAYADGRADRVDRWYEYFNAIMNTLITDEGRVIPTIVGIGNHEMLRPRGGNYYFNFPEFDEPEDYYTHDGDLDQWRNDNAPYFFALFAFPGQPGYGVLDFGDYLSIVLPDTNHANPIPGEQTQWLEQVLADREHVQHVIPVYHVPGYPSARPFTGRASREVREHWSPLFEQQGNIRVAFENHDHAYKRTVPIRDGEEHEDGVVYIGDGAWGVGVRDVHDVDETWYLERAESIRHLILVTIDGQSQDYTVISEHGEEIDHYVPKAR</sequence>
<dbReference type="Gene3D" id="3.60.21.10">
    <property type="match status" value="1"/>
</dbReference>
<dbReference type="Gene3D" id="2.60.40.380">
    <property type="entry name" value="Purple acid phosphatase-like, N-terminal"/>
    <property type="match status" value="1"/>
</dbReference>
<dbReference type="PANTHER" id="PTHR22953:SF153">
    <property type="entry name" value="PURPLE ACID PHOSPHATASE"/>
    <property type="match status" value="1"/>
</dbReference>
<dbReference type="PROSITE" id="PS50853">
    <property type="entry name" value="FN3"/>
    <property type="match status" value="1"/>
</dbReference>
<gene>
    <name evidence="5" type="ORF">ACERK3_07560</name>
</gene>
<dbReference type="Gene3D" id="2.60.120.260">
    <property type="entry name" value="Galactose-binding domain-like"/>
    <property type="match status" value="1"/>
</dbReference>
<dbReference type="InterPro" id="IPR039331">
    <property type="entry name" value="PAPs-like"/>
</dbReference>
<feature type="domain" description="Fibronectin type-III" evidence="4">
    <location>
        <begin position="209"/>
        <end position="304"/>
    </location>
</feature>
<keyword evidence="6" id="KW-1185">Reference proteome</keyword>
<dbReference type="SUPFAM" id="SSF49363">
    <property type="entry name" value="Purple acid phosphatase, N-terminal domain"/>
    <property type="match status" value="1"/>
</dbReference>
<dbReference type="Proteomes" id="UP001575105">
    <property type="component" value="Unassembled WGS sequence"/>
</dbReference>
<dbReference type="CDD" id="cd00063">
    <property type="entry name" value="FN3"/>
    <property type="match status" value="1"/>
</dbReference>
<dbReference type="Pfam" id="PF00149">
    <property type="entry name" value="Metallophos"/>
    <property type="match status" value="1"/>
</dbReference>
<feature type="compositionally biased region" description="Basic and acidic residues" evidence="2">
    <location>
        <begin position="249"/>
        <end position="263"/>
    </location>
</feature>
<dbReference type="InterPro" id="IPR008979">
    <property type="entry name" value="Galactose-bd-like_sf"/>
</dbReference>
<evidence type="ECO:0000256" key="2">
    <source>
        <dbReference type="SAM" id="MobiDB-lite"/>
    </source>
</evidence>
<dbReference type="InterPro" id="IPR015914">
    <property type="entry name" value="PAPs_N"/>
</dbReference>
<organism evidence="5 6">
    <name type="scientific">Natronomicrosphaera hydrolytica</name>
    <dbReference type="NCBI Taxonomy" id="3242702"/>
    <lineage>
        <taxon>Bacteria</taxon>
        <taxon>Pseudomonadati</taxon>
        <taxon>Planctomycetota</taxon>
        <taxon>Phycisphaerae</taxon>
        <taxon>Phycisphaerales</taxon>
        <taxon>Phycisphaeraceae</taxon>
        <taxon>Natronomicrosphaera</taxon>
    </lineage>
</organism>
<dbReference type="InterPro" id="IPR004843">
    <property type="entry name" value="Calcineurin-like_PHP"/>
</dbReference>
<dbReference type="RefSeq" id="WP_425345078.1">
    <property type="nucleotide sequence ID" value="NZ_JBGUBD010000004.1"/>
</dbReference>
<evidence type="ECO:0000259" key="4">
    <source>
        <dbReference type="PROSITE" id="PS50853"/>
    </source>
</evidence>
<dbReference type="InterPro" id="IPR003961">
    <property type="entry name" value="FN3_dom"/>
</dbReference>
<feature type="signal peptide" evidence="3">
    <location>
        <begin position="1"/>
        <end position="28"/>
    </location>
</feature>
<dbReference type="PANTHER" id="PTHR22953">
    <property type="entry name" value="ACID PHOSPHATASE RELATED"/>
    <property type="match status" value="1"/>
</dbReference>
<name>A0ABV4U5X8_9BACT</name>
<evidence type="ECO:0000256" key="1">
    <source>
        <dbReference type="ARBA" id="ARBA00022729"/>
    </source>
</evidence>
<keyword evidence="1 3" id="KW-0732">Signal</keyword>
<feature type="chain" id="PRO_5045060894" evidence="3">
    <location>
        <begin position="29"/>
        <end position="610"/>
    </location>
</feature>
<dbReference type="SUPFAM" id="SSF56300">
    <property type="entry name" value="Metallo-dependent phosphatases"/>
    <property type="match status" value="1"/>
</dbReference>
<dbReference type="EMBL" id="JBGUBD010000004">
    <property type="protein sequence ID" value="MFA9478151.1"/>
    <property type="molecule type" value="Genomic_DNA"/>
</dbReference>
<reference evidence="5 6" key="1">
    <citation type="submission" date="2024-08" db="EMBL/GenBank/DDBJ databases">
        <title>Whole-genome sequencing of halo(alkali)philic microorganisms from hypersaline lakes.</title>
        <authorList>
            <person name="Sorokin D.Y."/>
            <person name="Merkel A.Y."/>
            <person name="Messina E."/>
            <person name="Yakimov M."/>
        </authorList>
    </citation>
    <scope>NUCLEOTIDE SEQUENCE [LARGE SCALE GENOMIC DNA]</scope>
    <source>
        <strain evidence="5 6">AB-hyl4</strain>
    </source>
</reference>
<evidence type="ECO:0000313" key="5">
    <source>
        <dbReference type="EMBL" id="MFA9478151.1"/>
    </source>
</evidence>
<protein>
    <submittedName>
        <fullName evidence="5">Fibronectin type III domain-containing protein</fullName>
    </submittedName>
</protein>
<proteinExistence type="predicted"/>
<dbReference type="SUPFAM" id="SSF49785">
    <property type="entry name" value="Galactose-binding domain-like"/>
    <property type="match status" value="1"/>
</dbReference>
<dbReference type="InterPro" id="IPR008963">
    <property type="entry name" value="Purple_acid_Pase-like_N"/>
</dbReference>
<dbReference type="InterPro" id="IPR029052">
    <property type="entry name" value="Metallo-depent_PP-like"/>
</dbReference>
<evidence type="ECO:0000256" key="3">
    <source>
        <dbReference type="SAM" id="SignalP"/>
    </source>
</evidence>
<dbReference type="Pfam" id="PF16656">
    <property type="entry name" value="Pur_ac_phosph_N"/>
    <property type="match status" value="1"/>
</dbReference>
<feature type="region of interest" description="Disordered" evidence="2">
    <location>
        <begin position="243"/>
        <end position="263"/>
    </location>
</feature>